<protein>
    <recommendedName>
        <fullName evidence="4">Secretion system C-terminal sorting domain-containing protein</fullName>
    </recommendedName>
</protein>
<evidence type="ECO:0000313" key="3">
    <source>
        <dbReference type="Proteomes" id="UP000266292"/>
    </source>
</evidence>
<accession>A0A1X9YRQ4</accession>
<dbReference type="RefSeq" id="WP_025606443.1">
    <property type="nucleotide sequence ID" value="NZ_CP021235.1"/>
</dbReference>
<evidence type="ECO:0000313" key="2">
    <source>
        <dbReference type="EMBL" id="ARS35538.1"/>
    </source>
</evidence>
<name>A0A1X9YRQ4_9BACT</name>
<evidence type="ECO:0008006" key="4">
    <source>
        <dbReference type="Google" id="ProtNLM"/>
    </source>
</evidence>
<dbReference type="Proteomes" id="UP000266292">
    <property type="component" value="Chromosome"/>
</dbReference>
<keyword evidence="1" id="KW-0732">Signal</keyword>
<keyword evidence="3" id="KW-1185">Reference proteome</keyword>
<feature type="chain" id="PRO_5011003191" description="Secretion system C-terminal sorting domain-containing protein" evidence="1">
    <location>
        <begin position="25"/>
        <end position="133"/>
    </location>
</feature>
<dbReference type="OrthoDB" id="885753at2"/>
<feature type="signal peptide" evidence="1">
    <location>
        <begin position="1"/>
        <end position="24"/>
    </location>
</feature>
<dbReference type="KEGG" id="pact:CA264_08860"/>
<dbReference type="AlphaFoldDB" id="A0A1X9YRQ4"/>
<proteinExistence type="predicted"/>
<gene>
    <name evidence="2" type="ORF">CA264_08860</name>
</gene>
<dbReference type="STRING" id="709015.GCA_000472485_01784"/>
<evidence type="ECO:0000256" key="1">
    <source>
        <dbReference type="SAM" id="SignalP"/>
    </source>
</evidence>
<reference evidence="3" key="1">
    <citation type="submission" date="2017-05" db="EMBL/GenBank/DDBJ databases">
        <authorList>
            <person name="Ray J."/>
            <person name="Price M."/>
            <person name="Deutschbauer A."/>
        </authorList>
    </citation>
    <scope>NUCLEOTIDE SEQUENCE [LARGE SCALE GENOMIC DNA]</scope>
    <source>
        <strain evidence="3">DSM 19842</strain>
    </source>
</reference>
<dbReference type="EMBL" id="CP021235">
    <property type="protein sequence ID" value="ARS35538.1"/>
    <property type="molecule type" value="Genomic_DNA"/>
</dbReference>
<organism evidence="2 3">
    <name type="scientific">Pontibacter actiniarum</name>
    <dbReference type="NCBI Taxonomy" id="323450"/>
    <lineage>
        <taxon>Bacteria</taxon>
        <taxon>Pseudomonadati</taxon>
        <taxon>Bacteroidota</taxon>
        <taxon>Cytophagia</taxon>
        <taxon>Cytophagales</taxon>
        <taxon>Hymenobacteraceae</taxon>
        <taxon>Pontibacter</taxon>
    </lineage>
</organism>
<sequence>MKKMRQKYALALAAGLPLTTVALAQTQESPPQQPEHILVSTKGYSTNTETLSGINLTPTRHGTYQLDFSQELEEDAMLQVKNTAGKVVFQKPVRKEANRSSWRYQLGRLRADTYLIEVKTSDTTYWTKFKVGK</sequence>